<dbReference type="Proteomes" id="UP000807025">
    <property type="component" value="Unassembled WGS sequence"/>
</dbReference>
<organism evidence="2 3">
    <name type="scientific">Pleurotus eryngii</name>
    <name type="common">Boletus of the steppes</name>
    <dbReference type="NCBI Taxonomy" id="5323"/>
    <lineage>
        <taxon>Eukaryota</taxon>
        <taxon>Fungi</taxon>
        <taxon>Dikarya</taxon>
        <taxon>Basidiomycota</taxon>
        <taxon>Agaricomycotina</taxon>
        <taxon>Agaricomycetes</taxon>
        <taxon>Agaricomycetidae</taxon>
        <taxon>Agaricales</taxon>
        <taxon>Pleurotineae</taxon>
        <taxon>Pleurotaceae</taxon>
        <taxon>Pleurotus</taxon>
    </lineage>
</organism>
<evidence type="ECO:0000256" key="1">
    <source>
        <dbReference type="SAM" id="MobiDB-lite"/>
    </source>
</evidence>
<dbReference type="EMBL" id="MU154731">
    <property type="protein sequence ID" value="KAF9488114.1"/>
    <property type="molecule type" value="Genomic_DNA"/>
</dbReference>
<reference evidence="2" key="1">
    <citation type="submission" date="2020-11" db="EMBL/GenBank/DDBJ databases">
        <authorList>
            <consortium name="DOE Joint Genome Institute"/>
            <person name="Ahrendt S."/>
            <person name="Riley R."/>
            <person name="Andreopoulos W."/>
            <person name="Labutti K."/>
            <person name="Pangilinan J."/>
            <person name="Ruiz-Duenas F.J."/>
            <person name="Barrasa J.M."/>
            <person name="Sanchez-Garcia M."/>
            <person name="Camarero S."/>
            <person name="Miyauchi S."/>
            <person name="Serrano A."/>
            <person name="Linde D."/>
            <person name="Babiker R."/>
            <person name="Drula E."/>
            <person name="Ayuso-Fernandez I."/>
            <person name="Pacheco R."/>
            <person name="Padilla G."/>
            <person name="Ferreira P."/>
            <person name="Barriuso J."/>
            <person name="Kellner H."/>
            <person name="Castanera R."/>
            <person name="Alfaro M."/>
            <person name="Ramirez L."/>
            <person name="Pisabarro A.G."/>
            <person name="Kuo A."/>
            <person name="Tritt A."/>
            <person name="Lipzen A."/>
            <person name="He G."/>
            <person name="Yan M."/>
            <person name="Ng V."/>
            <person name="Cullen D."/>
            <person name="Martin F."/>
            <person name="Rosso M.-N."/>
            <person name="Henrissat B."/>
            <person name="Hibbett D."/>
            <person name="Martinez A.T."/>
            <person name="Grigoriev I.V."/>
        </authorList>
    </citation>
    <scope>NUCLEOTIDE SEQUENCE</scope>
    <source>
        <strain evidence="2">ATCC 90797</strain>
    </source>
</reference>
<dbReference type="OrthoDB" id="2669721at2759"/>
<gene>
    <name evidence="2" type="ORF">BDN71DRAFT_1485144</name>
</gene>
<protein>
    <submittedName>
        <fullName evidence="2">Uncharacterized protein</fullName>
    </submittedName>
</protein>
<accession>A0A9P5ZKQ3</accession>
<dbReference type="AlphaFoldDB" id="A0A9P5ZKQ3"/>
<evidence type="ECO:0000313" key="3">
    <source>
        <dbReference type="Proteomes" id="UP000807025"/>
    </source>
</evidence>
<proteinExistence type="predicted"/>
<feature type="region of interest" description="Disordered" evidence="1">
    <location>
        <begin position="1"/>
        <end position="93"/>
    </location>
</feature>
<sequence>MDNRGLSGSRTDRSGDTGGQQENDIHNNETGGRTLDTANDVGNGGAQQPEGEGENEEAGFPEATMGEGMNGTGQQEEPDEEEGNTGAGDPPEDQDLEELLLQETSSIADMALKFINLLCTTTLQESGMDPDDYLLQIDDPDLLLSIKIYKACSLASEATYNTTRQAITECFPDCRMPTLDQVKQHIRDLSGIKPIVHHMCENPFLAFTGPFELLDQCPKCPSPRYMKPGSLEPCKAFSTILIGLQIQALYLQLHATGGQISKYYNYISGHEYLDAIQAGLIKDIDIVLMYSLDGCQLYQSKTSDCWIFVWIFLNLDGNCRYKKVYITSGIVIAGLDKPKNLDFFLFPTFYHVSALQHEGLKIWDADLNTVFNSDLFLLFGTADGPGLVLHNRLVGHKECCGCHLHCPVTGCHKPGEPAQYLVLMLPDNYTVHGCNHADVDIQALSGSYSSSTSAVRHCTNTEFKKLRLETGICKPYVIAMNTLDFMHIPAFNIPKLLFLLFWGKIDCEKTDSKNTWDWAVLQGKVWKSHGAEVADCTPYLPGSFNHPPCNPAEKISSGYKVWEFLIDIYSLGLALFYSLCCTHVCLLEFMIQFEELYYQRHADQIHFVCQSIHILTHAANVSQWTMDIYCAQMNTLQAMVLVLQSDTTKIPQNTINFGNGYVLFHVTDICSCKLPLVENRALSTYMHLKGIQGTVNHVVHWAHLALPNGQTAWSRWKELQSKEAQRVSCQVKVLMICFMSQAQFGKVLYYFYLTSNGPSGEEDIRMIDIKDIDSVVAVLPHPQSSICIHPKLEGHMYIAKKPGLDIARMAGFEDLDDSAGPQV</sequence>
<comment type="caution">
    <text evidence="2">The sequence shown here is derived from an EMBL/GenBank/DDBJ whole genome shotgun (WGS) entry which is preliminary data.</text>
</comment>
<name>A0A9P5ZKQ3_PLEER</name>
<evidence type="ECO:0000313" key="2">
    <source>
        <dbReference type="EMBL" id="KAF9488114.1"/>
    </source>
</evidence>
<keyword evidence="3" id="KW-1185">Reference proteome</keyword>